<name>A0AAV2VSH1_9VIBR</name>
<organism evidence="1 2">
    <name type="scientific">Vibrio nigripulchritudo SOn1</name>
    <dbReference type="NCBI Taxonomy" id="1238450"/>
    <lineage>
        <taxon>Bacteria</taxon>
        <taxon>Pseudomonadati</taxon>
        <taxon>Pseudomonadota</taxon>
        <taxon>Gammaproteobacteria</taxon>
        <taxon>Vibrionales</taxon>
        <taxon>Vibrionaceae</taxon>
        <taxon>Vibrio</taxon>
    </lineage>
</organism>
<protein>
    <submittedName>
        <fullName evidence="1">Uncharacterized protein</fullName>
    </submittedName>
</protein>
<comment type="caution">
    <text evidence="1">The sequence shown here is derived from an EMBL/GenBank/DDBJ whole genome shotgun (WGS) entry which is preliminary data.</text>
</comment>
<sequence length="47" mass="5435">MIPLLIEFTVPEPGAKLNIVAVAMYIKRIWRSILTTFYPSHLALQYD</sequence>
<accession>A0AAV2VSH1</accession>
<evidence type="ECO:0000313" key="2">
    <source>
        <dbReference type="Proteomes" id="UP000018211"/>
    </source>
</evidence>
<evidence type="ECO:0000313" key="1">
    <source>
        <dbReference type="EMBL" id="CCO47673.1"/>
    </source>
</evidence>
<reference evidence="1 2" key="1">
    <citation type="journal article" date="2013" name="ISME J.">
        <title>Comparative genomics of pathogenic lineages of Vibrio nigripulchritudo identifies virulence-associated traits.</title>
        <authorList>
            <person name="Goudenege D."/>
            <person name="Labreuche Y."/>
            <person name="Krin E."/>
            <person name="Ansquer D."/>
            <person name="Mangenot S."/>
            <person name="Calteau A."/>
            <person name="Medigue C."/>
            <person name="Mazel D."/>
            <person name="Polz M.F."/>
            <person name="Le Roux F."/>
        </authorList>
    </citation>
    <scope>NUCLEOTIDE SEQUENCE [LARGE SCALE GENOMIC DNA]</scope>
    <source>
        <strain evidence="1 2">SOn1</strain>
    </source>
</reference>
<dbReference type="AlphaFoldDB" id="A0AAV2VSH1"/>
<dbReference type="EMBL" id="CAOF01000124">
    <property type="protein sequence ID" value="CCO47673.1"/>
    <property type="molecule type" value="Genomic_DNA"/>
</dbReference>
<dbReference type="Proteomes" id="UP000018211">
    <property type="component" value="Unassembled WGS sequence"/>
</dbReference>
<gene>
    <name evidence="1" type="ORF">VIBNISOn1_330015</name>
</gene>
<proteinExistence type="predicted"/>